<comment type="domain">
    <text evidence="10">The DHHC domain is required for palmitoyltransferase activity.</text>
</comment>
<dbReference type="Pfam" id="PF01529">
    <property type="entry name" value="DHHC"/>
    <property type="match status" value="1"/>
</dbReference>
<evidence type="ECO:0000313" key="13">
    <source>
        <dbReference type="EMBL" id="PWN91980.1"/>
    </source>
</evidence>
<dbReference type="EC" id="2.3.1.225" evidence="10"/>
<dbReference type="GO" id="GO:0019706">
    <property type="term" value="F:protein-cysteine S-palmitoyltransferase activity"/>
    <property type="evidence" value="ECO:0007669"/>
    <property type="project" value="UniProtKB-EC"/>
</dbReference>
<evidence type="ECO:0000256" key="2">
    <source>
        <dbReference type="ARBA" id="ARBA00022679"/>
    </source>
</evidence>
<keyword evidence="8 10" id="KW-0012">Acyltransferase</keyword>
<keyword evidence="5 10" id="KW-0472">Membrane</keyword>
<dbReference type="PROSITE" id="PS50216">
    <property type="entry name" value="DHHC"/>
    <property type="match status" value="1"/>
</dbReference>
<feature type="transmembrane region" description="Helical" evidence="10">
    <location>
        <begin position="21"/>
        <end position="43"/>
    </location>
</feature>
<reference evidence="13 14" key="1">
    <citation type="journal article" date="2018" name="Mol. Biol. Evol.">
        <title>Broad Genomic Sampling Reveals a Smut Pathogenic Ancestry of the Fungal Clade Ustilaginomycotina.</title>
        <authorList>
            <person name="Kijpornyongpan T."/>
            <person name="Mondo S.J."/>
            <person name="Barry K."/>
            <person name="Sandor L."/>
            <person name="Lee J."/>
            <person name="Lipzen A."/>
            <person name="Pangilinan J."/>
            <person name="LaButti K."/>
            <person name="Hainaut M."/>
            <person name="Henrissat B."/>
            <person name="Grigoriev I.V."/>
            <person name="Spatafora J.W."/>
            <person name="Aime M.C."/>
        </authorList>
    </citation>
    <scope>NUCLEOTIDE SEQUENCE [LARGE SCALE GENOMIC DNA]</scope>
    <source>
        <strain evidence="13 14">MCA 4198</strain>
    </source>
</reference>
<dbReference type="PANTHER" id="PTHR12246">
    <property type="entry name" value="PALMITOYLTRANSFERASE ZDHHC16"/>
    <property type="match status" value="1"/>
</dbReference>
<evidence type="ECO:0000259" key="12">
    <source>
        <dbReference type="Pfam" id="PF01529"/>
    </source>
</evidence>
<evidence type="ECO:0000256" key="1">
    <source>
        <dbReference type="ARBA" id="ARBA00004141"/>
    </source>
</evidence>
<keyword evidence="2 10" id="KW-0808">Transferase</keyword>
<feature type="compositionally biased region" description="Basic and acidic residues" evidence="11">
    <location>
        <begin position="129"/>
        <end position="141"/>
    </location>
</feature>
<dbReference type="InterPro" id="IPR001594">
    <property type="entry name" value="Palmitoyltrfase_DHHC"/>
</dbReference>
<evidence type="ECO:0000256" key="10">
    <source>
        <dbReference type="RuleBase" id="RU079119"/>
    </source>
</evidence>
<keyword evidence="7" id="KW-0449">Lipoprotein</keyword>
<protein>
    <recommendedName>
        <fullName evidence="10">Palmitoyltransferase</fullName>
        <ecNumber evidence="10">2.3.1.225</ecNumber>
    </recommendedName>
</protein>
<evidence type="ECO:0000256" key="8">
    <source>
        <dbReference type="ARBA" id="ARBA00023315"/>
    </source>
</evidence>
<evidence type="ECO:0000256" key="6">
    <source>
        <dbReference type="ARBA" id="ARBA00023139"/>
    </source>
</evidence>
<evidence type="ECO:0000256" key="5">
    <source>
        <dbReference type="ARBA" id="ARBA00023136"/>
    </source>
</evidence>
<evidence type="ECO:0000256" key="3">
    <source>
        <dbReference type="ARBA" id="ARBA00022692"/>
    </source>
</evidence>
<feature type="transmembrane region" description="Helical" evidence="10">
    <location>
        <begin position="357"/>
        <end position="384"/>
    </location>
</feature>
<feature type="transmembrane region" description="Helical" evidence="10">
    <location>
        <begin position="63"/>
        <end position="84"/>
    </location>
</feature>
<dbReference type="GeneID" id="37046777"/>
<keyword evidence="4 10" id="KW-1133">Transmembrane helix</keyword>
<dbReference type="Proteomes" id="UP000245768">
    <property type="component" value="Unassembled WGS sequence"/>
</dbReference>
<feature type="region of interest" description="Disordered" evidence="11">
    <location>
        <begin position="106"/>
        <end position="195"/>
    </location>
</feature>
<feature type="transmembrane region" description="Helical" evidence="10">
    <location>
        <begin position="317"/>
        <end position="337"/>
    </location>
</feature>
<feature type="compositionally biased region" description="Acidic residues" evidence="11">
    <location>
        <begin position="147"/>
        <end position="173"/>
    </location>
</feature>
<keyword evidence="6" id="KW-0564">Palmitate</keyword>
<keyword evidence="3 10" id="KW-0812">Transmembrane</keyword>
<dbReference type="GO" id="GO:0016020">
    <property type="term" value="C:membrane"/>
    <property type="evidence" value="ECO:0007669"/>
    <property type="project" value="UniProtKB-SubCell"/>
</dbReference>
<feature type="compositionally biased region" description="Polar residues" evidence="11">
    <location>
        <begin position="573"/>
        <end position="582"/>
    </location>
</feature>
<gene>
    <name evidence="13" type="ORF">FA10DRAFT_300532</name>
</gene>
<dbReference type="STRING" id="215250.A0A316YR01"/>
<feature type="compositionally biased region" description="Basic residues" evidence="11">
    <location>
        <begin position="118"/>
        <end position="128"/>
    </location>
</feature>
<organism evidence="13 14">
    <name type="scientific">Acaromyces ingoldii</name>
    <dbReference type="NCBI Taxonomy" id="215250"/>
    <lineage>
        <taxon>Eukaryota</taxon>
        <taxon>Fungi</taxon>
        <taxon>Dikarya</taxon>
        <taxon>Basidiomycota</taxon>
        <taxon>Ustilaginomycotina</taxon>
        <taxon>Exobasidiomycetes</taxon>
        <taxon>Exobasidiales</taxon>
        <taxon>Cryptobasidiaceae</taxon>
        <taxon>Acaromyces</taxon>
    </lineage>
</organism>
<evidence type="ECO:0000256" key="4">
    <source>
        <dbReference type="ARBA" id="ARBA00022989"/>
    </source>
</evidence>
<dbReference type="EMBL" id="KZ819635">
    <property type="protein sequence ID" value="PWN91980.1"/>
    <property type="molecule type" value="Genomic_DNA"/>
</dbReference>
<name>A0A316YR01_9BASI</name>
<evidence type="ECO:0000313" key="14">
    <source>
        <dbReference type="Proteomes" id="UP000245768"/>
    </source>
</evidence>
<dbReference type="OrthoDB" id="9909019at2759"/>
<dbReference type="RefSeq" id="XP_025379178.1">
    <property type="nucleotide sequence ID" value="XM_025524861.1"/>
</dbReference>
<feature type="domain" description="Palmitoyltransferase DHHC" evidence="12">
    <location>
        <begin position="269"/>
        <end position="394"/>
    </location>
</feature>
<dbReference type="AlphaFoldDB" id="A0A316YR01"/>
<feature type="region of interest" description="Disordered" evidence="11">
    <location>
        <begin position="551"/>
        <end position="600"/>
    </location>
</feature>
<comment type="catalytic activity">
    <reaction evidence="9 10">
        <text>L-cysteinyl-[protein] + hexadecanoyl-CoA = S-hexadecanoyl-L-cysteinyl-[protein] + CoA</text>
        <dbReference type="Rhea" id="RHEA:36683"/>
        <dbReference type="Rhea" id="RHEA-COMP:10131"/>
        <dbReference type="Rhea" id="RHEA-COMP:11032"/>
        <dbReference type="ChEBI" id="CHEBI:29950"/>
        <dbReference type="ChEBI" id="CHEBI:57287"/>
        <dbReference type="ChEBI" id="CHEBI:57379"/>
        <dbReference type="ChEBI" id="CHEBI:74151"/>
        <dbReference type="EC" id="2.3.1.225"/>
    </reaction>
</comment>
<dbReference type="InterPro" id="IPR039859">
    <property type="entry name" value="PFA4/ZDH16/20/ERF2-like"/>
</dbReference>
<evidence type="ECO:0000256" key="11">
    <source>
        <dbReference type="SAM" id="MobiDB-lite"/>
    </source>
</evidence>
<dbReference type="InParanoid" id="A0A316YR01"/>
<sequence length="625" mass="69118">MASFSPHSAKQRRSGCLQRTMTGARFLPLGFILSMLLFAYLVLVDVHLRYGMLRRGRYISSAINLVVVTGLEALTLWALLVAVFKSPGHPAAGFEGEGGRAFRGVDVDEEEEEEQRRHGLGGKTKRHESRWMKRERKRESRGLPSSSDDDEAGGEEADEERYEGEEEEEEGANADEAPLLSSAAQRGSRGGPASFRYNHANTSVFGVDGGLSALIPGKPQAPSRTGRAQLDDVMHAVEEGQDQARGGRDEVEEGSGLAYLGGLQVKNTGTRRWCKQCNVEKPDRAHHCSSCGVCVLRMDHHCPLLANRCVGLRNHKAFFLFLCYTALLCVFAFQDMARTIVHYVNEETNGFETSPVTWAILLFIGFIFGMALFPFAGYHLYLILRNRTTLESMEGAGRVRVQAPPPSPHSADREDVSVRLRRLAGGDAAESGGETAEAAEAAEAAAAARVEAWRRDEQLTREERRVLKKAGKLNIYDVGWRGNWHYLMGKDWKLWFVPIGEPESDGYSYLVNRPTLRELEKVTREIRQQQGQRAAGLSAVAGLQQSIGLGRRPPAVSSVRGQARVSSSSSSSMDPSTKAANKNQDRRESSTSKSAHGVIEWGERPKKDFLLYGVESDEDEYGNDR</sequence>
<evidence type="ECO:0000256" key="9">
    <source>
        <dbReference type="ARBA" id="ARBA00048048"/>
    </source>
</evidence>
<evidence type="ECO:0000256" key="7">
    <source>
        <dbReference type="ARBA" id="ARBA00023288"/>
    </source>
</evidence>
<keyword evidence="14" id="KW-1185">Reference proteome</keyword>
<proteinExistence type="inferred from homology"/>
<comment type="similarity">
    <text evidence="10">Belongs to the DHHC palmitoyltransferase family.</text>
</comment>
<comment type="subcellular location">
    <subcellularLocation>
        <location evidence="1">Membrane</location>
        <topology evidence="1">Multi-pass membrane protein</topology>
    </subcellularLocation>
</comment>
<accession>A0A316YR01</accession>